<reference evidence="1" key="1">
    <citation type="submission" date="2020-07" db="EMBL/GenBank/DDBJ databases">
        <title>Multicomponent nature underlies the extraordinary mechanical properties of spider dragline silk.</title>
        <authorList>
            <person name="Kono N."/>
            <person name="Nakamura H."/>
            <person name="Mori M."/>
            <person name="Yoshida Y."/>
            <person name="Ohtoshi R."/>
            <person name="Malay A.D."/>
            <person name="Moran D.A.P."/>
            <person name="Tomita M."/>
            <person name="Numata K."/>
            <person name="Arakawa K."/>
        </authorList>
    </citation>
    <scope>NUCLEOTIDE SEQUENCE</scope>
</reference>
<accession>A0A8X6HQK6</accession>
<dbReference type="EMBL" id="BMAO01013805">
    <property type="protein sequence ID" value="GFQ91059.1"/>
    <property type="molecule type" value="Genomic_DNA"/>
</dbReference>
<organism evidence="1 2">
    <name type="scientific">Trichonephila clavata</name>
    <name type="common">Joro spider</name>
    <name type="synonym">Nephila clavata</name>
    <dbReference type="NCBI Taxonomy" id="2740835"/>
    <lineage>
        <taxon>Eukaryota</taxon>
        <taxon>Metazoa</taxon>
        <taxon>Ecdysozoa</taxon>
        <taxon>Arthropoda</taxon>
        <taxon>Chelicerata</taxon>
        <taxon>Arachnida</taxon>
        <taxon>Araneae</taxon>
        <taxon>Araneomorphae</taxon>
        <taxon>Entelegynae</taxon>
        <taxon>Araneoidea</taxon>
        <taxon>Nephilidae</taxon>
        <taxon>Trichonephila</taxon>
    </lineage>
</organism>
<gene>
    <name evidence="1" type="ORF">TNCT_242001</name>
</gene>
<keyword evidence="2" id="KW-1185">Reference proteome</keyword>
<evidence type="ECO:0000313" key="2">
    <source>
        <dbReference type="Proteomes" id="UP000887116"/>
    </source>
</evidence>
<comment type="caution">
    <text evidence="1">The sequence shown here is derived from an EMBL/GenBank/DDBJ whole genome shotgun (WGS) entry which is preliminary data.</text>
</comment>
<sequence>MENSLLEYSCLRTPCSVLLIACRKRPNRTVLLLHIEHWPGRSGNFGKWPAEVAYTLFISSTSDIGHTSRPMCDLAGLYGKMPRHMEFNMLNL</sequence>
<name>A0A8X6HQK6_TRICU</name>
<evidence type="ECO:0000313" key="1">
    <source>
        <dbReference type="EMBL" id="GFQ91059.1"/>
    </source>
</evidence>
<dbReference type="Proteomes" id="UP000887116">
    <property type="component" value="Unassembled WGS sequence"/>
</dbReference>
<protein>
    <submittedName>
        <fullName evidence="1">Uncharacterized protein</fullName>
    </submittedName>
</protein>
<proteinExistence type="predicted"/>
<dbReference type="AlphaFoldDB" id="A0A8X6HQK6"/>